<dbReference type="EMBL" id="MCBS01018093">
    <property type="protein sequence ID" value="RKF81613.1"/>
    <property type="molecule type" value="Genomic_DNA"/>
</dbReference>
<feature type="compositionally biased region" description="Polar residues" evidence="1">
    <location>
        <begin position="286"/>
        <end position="300"/>
    </location>
</feature>
<dbReference type="Proteomes" id="UP000285326">
    <property type="component" value="Unassembled WGS sequence"/>
</dbReference>
<reference evidence="2 3" key="1">
    <citation type="journal article" date="2018" name="BMC Genomics">
        <title>Comparative genome analyses reveal sequence features reflecting distinct modes of host-adaptation between dicot and monocot powdery mildew.</title>
        <authorList>
            <person name="Wu Y."/>
            <person name="Ma X."/>
            <person name="Pan Z."/>
            <person name="Kale S.D."/>
            <person name="Song Y."/>
            <person name="King H."/>
            <person name="Zhang Q."/>
            <person name="Presley C."/>
            <person name="Deng X."/>
            <person name="Wei C.I."/>
            <person name="Xiao S."/>
        </authorList>
    </citation>
    <scope>NUCLEOTIDE SEQUENCE [LARGE SCALE GENOMIC DNA]</scope>
    <source>
        <strain evidence="2">UMSG1</strain>
    </source>
</reference>
<feature type="region of interest" description="Disordered" evidence="1">
    <location>
        <begin position="212"/>
        <end position="316"/>
    </location>
</feature>
<feature type="region of interest" description="Disordered" evidence="1">
    <location>
        <begin position="53"/>
        <end position="94"/>
    </location>
</feature>
<feature type="region of interest" description="Disordered" evidence="1">
    <location>
        <begin position="426"/>
        <end position="450"/>
    </location>
</feature>
<organism evidence="2 3">
    <name type="scientific">Golovinomyces cichoracearum</name>
    <dbReference type="NCBI Taxonomy" id="62708"/>
    <lineage>
        <taxon>Eukaryota</taxon>
        <taxon>Fungi</taxon>
        <taxon>Dikarya</taxon>
        <taxon>Ascomycota</taxon>
        <taxon>Pezizomycotina</taxon>
        <taxon>Leotiomycetes</taxon>
        <taxon>Erysiphales</taxon>
        <taxon>Erysiphaceae</taxon>
        <taxon>Golovinomyces</taxon>
    </lineage>
</organism>
<feature type="compositionally biased region" description="Basic and acidic residues" evidence="1">
    <location>
        <begin position="426"/>
        <end position="437"/>
    </location>
</feature>
<proteinExistence type="predicted"/>
<gene>
    <name evidence="2" type="ORF">GcM1_180002</name>
</gene>
<feature type="compositionally biased region" description="Polar residues" evidence="1">
    <location>
        <begin position="266"/>
        <end position="278"/>
    </location>
</feature>
<feature type="compositionally biased region" description="Low complexity" evidence="1">
    <location>
        <begin position="70"/>
        <end position="80"/>
    </location>
</feature>
<feature type="compositionally biased region" description="Basic and acidic residues" evidence="1">
    <location>
        <begin position="212"/>
        <end position="232"/>
    </location>
</feature>
<name>A0A420J4B5_9PEZI</name>
<dbReference type="AlphaFoldDB" id="A0A420J4B5"/>
<feature type="compositionally biased region" description="Low complexity" evidence="1">
    <location>
        <begin position="53"/>
        <end position="62"/>
    </location>
</feature>
<evidence type="ECO:0000313" key="2">
    <source>
        <dbReference type="EMBL" id="RKF81613.1"/>
    </source>
</evidence>
<accession>A0A420J4B5</accession>
<evidence type="ECO:0000256" key="1">
    <source>
        <dbReference type="SAM" id="MobiDB-lite"/>
    </source>
</evidence>
<evidence type="ECO:0000313" key="3">
    <source>
        <dbReference type="Proteomes" id="UP000285326"/>
    </source>
</evidence>
<comment type="caution">
    <text evidence="2">The sequence shown here is derived from an EMBL/GenBank/DDBJ whole genome shotgun (WGS) entry which is preliminary data.</text>
</comment>
<sequence length="450" mass="50980">MTSWRGRKEDSASYAVGLLHVQVVPMAETNDNLHSAAKAPYLTPQNASHLSQQCSSSLNLNQGASSAHTSSNTKISPSSSFRMNPPPLPQNLNTPIREMRESSVISTGSTTRKPRQNLDERDHLLMIKHCCEQREHYKEGTKAQFWTGVGNAFQRDTGKVLAQMSATVGRLVESRRRQILDWEAGLIAKKPGGELNDLLDQWMEFLKVEDGDAEAERMRQVDNRRKLEEARKEARRHTISTETPKPPSNIENIPDPQKLHKPSDFQGPQLSHQSQAISRTYDGSFPVNSDVQRFPSSSQHHGGDLATMNGHQAPPEINNYRAQKRKRPNERLLHGTQIHVDSLQQKWQAEPPPHPDLYHRVHQNPLQIPSEPARKVVIEGQLTKEDWKEIVGNDSRLRALEIKVEKMETLVAQNNKLLMQLIHSRSENVERDSDERVPIPPGTESEQDHL</sequence>
<protein>
    <submittedName>
        <fullName evidence="2">Uncharacterized protein</fullName>
    </submittedName>
</protein>